<feature type="transmembrane region" description="Helical" evidence="7">
    <location>
        <begin position="736"/>
        <end position="755"/>
    </location>
</feature>
<dbReference type="PROSITE" id="PS51549">
    <property type="entry name" value="DM13"/>
    <property type="match status" value="1"/>
</dbReference>
<keyword evidence="4" id="KW-0249">Electron transport</keyword>
<feature type="transmembrane region" description="Helical" evidence="7">
    <location>
        <begin position="813"/>
        <end position="831"/>
    </location>
</feature>
<evidence type="ECO:0000256" key="6">
    <source>
        <dbReference type="ARBA" id="ARBA00023136"/>
    </source>
</evidence>
<feature type="domain" description="DM13" evidence="11">
    <location>
        <begin position="35"/>
        <end position="139"/>
    </location>
</feature>
<evidence type="ECO:0000256" key="7">
    <source>
        <dbReference type="SAM" id="Phobius"/>
    </source>
</evidence>
<keyword evidence="2" id="KW-0813">Transport</keyword>
<dbReference type="InterPro" id="IPR005018">
    <property type="entry name" value="DOMON_domain"/>
</dbReference>
<dbReference type="InterPro" id="IPR006593">
    <property type="entry name" value="Cyt_b561/ferric_Rdtase_TM"/>
</dbReference>
<gene>
    <name evidence="12" type="ORF">RJT34_13983</name>
</gene>
<name>A0AAN9JT04_CLITE</name>
<dbReference type="PROSITE" id="PS50836">
    <property type="entry name" value="DOMON"/>
    <property type="match status" value="2"/>
</dbReference>
<dbReference type="CDD" id="cd08760">
    <property type="entry name" value="Cyt_b561_FRRS1_like"/>
    <property type="match status" value="1"/>
</dbReference>
<evidence type="ECO:0000256" key="1">
    <source>
        <dbReference type="ARBA" id="ARBA00004370"/>
    </source>
</evidence>
<evidence type="ECO:0000259" key="10">
    <source>
        <dbReference type="PROSITE" id="PS50939"/>
    </source>
</evidence>
<dbReference type="InterPro" id="IPR045266">
    <property type="entry name" value="DOH_DOMON"/>
</dbReference>
<dbReference type="SMART" id="SM00665">
    <property type="entry name" value="B561"/>
    <property type="match status" value="1"/>
</dbReference>
<dbReference type="PANTHER" id="PTHR47281:SF1">
    <property type="entry name" value="OS09G0557700 PROTEIN"/>
    <property type="match status" value="1"/>
</dbReference>
<dbReference type="InterPro" id="IPR045879">
    <property type="entry name" value="B561A"/>
</dbReference>
<feature type="domain" description="DOMON" evidence="9">
    <location>
        <begin position="504"/>
        <end position="626"/>
    </location>
</feature>
<feature type="transmembrane region" description="Helical" evidence="7">
    <location>
        <begin position="663"/>
        <end position="691"/>
    </location>
</feature>
<feature type="signal peptide" evidence="8">
    <location>
        <begin position="1"/>
        <end position="22"/>
    </location>
</feature>
<feature type="domain" description="DOMON" evidence="9">
    <location>
        <begin position="162"/>
        <end position="309"/>
    </location>
</feature>
<dbReference type="AlphaFoldDB" id="A0AAN9JT04"/>
<evidence type="ECO:0000256" key="4">
    <source>
        <dbReference type="ARBA" id="ARBA00022982"/>
    </source>
</evidence>
<dbReference type="InterPro" id="IPR019545">
    <property type="entry name" value="DM13_domain"/>
</dbReference>
<dbReference type="CDD" id="cd09631">
    <property type="entry name" value="DOMON_DOH"/>
    <property type="match status" value="2"/>
</dbReference>
<sequence>MLREPILISILILQSLLFLGHADPPPNCTRSSPLVDFETEFKMVQHQLRGYLKIIDDCSFRVSQFDMLPGSDVHWWGAVASDFDNLTSGFVVSDHKLNHTYANSTFVVRLMPNVTWKMIRVLAAWDLPTASDFGHVVLNATAKNKTAFEAPTMFDNCKVLSGSFRVRWSLNVEEDSIEIGLEGATGVLDYMAFGWANPNSTDSDFMLGADVAVTGFKEDGLPFVDDFFITRYSECVTNSKNGSAQGVCPDSIYEGPDRVGLVNNTGLIYGHRRDGVSFVRYRRPLSEVDYKYDHPVDRFANMTVIWALGKIRPPDSLQPYYLPQNHGGLPFESYGNLVLNVSQHVNDCKGPLDAEDKEDQDVIVADAKVPLVVTSGPALHYPNPPNPAKVLFINKKEAPVLRVERGVPVTFSIQAGHGVALYVTSDSIGGNATMRNLTETIYAGGPDAHGVQGTPMDLVWAPDRNTPDLVYYHSLFEKKMGWKVEVVDGGLSDMYNNSVVLDDQQVTFFWTLSKDSISIAARAEKKSGYLAIAFGSEMVFSYAYVGWIDDNGVGRVSSYWIDGRDASSIHLTHENLTYVRCKTENGVITFEFTRPLDPACGREKSRQECNNIIDPTTPVKVVWAMGARWSGERLSERNMHTVTSTRPIRVQLKRGSAEAEQDLLPVLAVHGFMMFLAWGILFPGGILAARYLKHFKGDGWYKIHVYLQYSGLVIVLIALLFAVAELRGFHLSSVHVKFGFTTIFLACIQPVNAFLRPQRPANGELPSSKRVFWEYLHIIVGRSAIVVAIAALFSGMKHLGKKYDVENAHRLNWALVIWCLVVALIVIYLEYRERQRIRNQIFGRGNWVLGNIEDDDSLDLLSPSRIPANKGSEASLIMEVQLEPLNR</sequence>
<evidence type="ECO:0000256" key="2">
    <source>
        <dbReference type="ARBA" id="ARBA00022448"/>
    </source>
</evidence>
<keyword evidence="13" id="KW-1185">Reference proteome</keyword>
<evidence type="ECO:0000256" key="3">
    <source>
        <dbReference type="ARBA" id="ARBA00022692"/>
    </source>
</evidence>
<accession>A0AAN9JT04</accession>
<proteinExistence type="predicted"/>
<dbReference type="Pfam" id="PF10517">
    <property type="entry name" value="DM13"/>
    <property type="match status" value="1"/>
</dbReference>
<organism evidence="12 13">
    <name type="scientific">Clitoria ternatea</name>
    <name type="common">Butterfly pea</name>
    <dbReference type="NCBI Taxonomy" id="43366"/>
    <lineage>
        <taxon>Eukaryota</taxon>
        <taxon>Viridiplantae</taxon>
        <taxon>Streptophyta</taxon>
        <taxon>Embryophyta</taxon>
        <taxon>Tracheophyta</taxon>
        <taxon>Spermatophyta</taxon>
        <taxon>Magnoliopsida</taxon>
        <taxon>eudicotyledons</taxon>
        <taxon>Gunneridae</taxon>
        <taxon>Pentapetalae</taxon>
        <taxon>rosids</taxon>
        <taxon>fabids</taxon>
        <taxon>Fabales</taxon>
        <taxon>Fabaceae</taxon>
        <taxon>Papilionoideae</taxon>
        <taxon>50 kb inversion clade</taxon>
        <taxon>NPAAA clade</taxon>
        <taxon>indigoferoid/millettioid clade</taxon>
        <taxon>Phaseoleae</taxon>
        <taxon>Clitoria</taxon>
    </lineage>
</organism>
<reference evidence="12 13" key="1">
    <citation type="submission" date="2024-01" db="EMBL/GenBank/DDBJ databases">
        <title>The genomes of 5 underutilized Papilionoideae crops provide insights into root nodulation and disease resistance.</title>
        <authorList>
            <person name="Yuan L."/>
        </authorList>
    </citation>
    <scope>NUCLEOTIDE SEQUENCE [LARGE SCALE GENOMIC DNA]</scope>
    <source>
        <strain evidence="12">LY-2023</strain>
        <tissue evidence="12">Leaf</tissue>
    </source>
</reference>
<dbReference type="Gene3D" id="1.20.120.1770">
    <property type="match status" value="1"/>
</dbReference>
<comment type="caution">
    <text evidence="12">The sequence shown here is derived from an EMBL/GenBank/DDBJ whole genome shotgun (WGS) entry which is preliminary data.</text>
</comment>
<dbReference type="PANTHER" id="PTHR47281">
    <property type="entry name" value="OS09G0557700 PROTEIN"/>
    <property type="match status" value="1"/>
</dbReference>
<evidence type="ECO:0000256" key="8">
    <source>
        <dbReference type="SAM" id="SignalP"/>
    </source>
</evidence>
<keyword evidence="5 7" id="KW-1133">Transmembrane helix</keyword>
<dbReference type="Pfam" id="PF03188">
    <property type="entry name" value="Cytochrom_B561"/>
    <property type="match status" value="1"/>
</dbReference>
<feature type="transmembrane region" description="Helical" evidence="7">
    <location>
        <begin position="775"/>
        <end position="793"/>
    </location>
</feature>
<evidence type="ECO:0000259" key="11">
    <source>
        <dbReference type="PROSITE" id="PS51549"/>
    </source>
</evidence>
<evidence type="ECO:0000313" key="13">
    <source>
        <dbReference type="Proteomes" id="UP001359559"/>
    </source>
</evidence>
<evidence type="ECO:0000259" key="9">
    <source>
        <dbReference type="PROSITE" id="PS50836"/>
    </source>
</evidence>
<comment type="subcellular location">
    <subcellularLocation>
        <location evidence="1">Membrane</location>
    </subcellularLocation>
</comment>
<dbReference type="GO" id="GO:0016020">
    <property type="term" value="C:membrane"/>
    <property type="evidence" value="ECO:0007669"/>
    <property type="project" value="UniProtKB-SubCell"/>
</dbReference>
<protein>
    <submittedName>
        <fullName evidence="12">Uncharacterized protein</fullName>
    </submittedName>
</protein>
<evidence type="ECO:0000313" key="12">
    <source>
        <dbReference type="EMBL" id="KAK7303084.1"/>
    </source>
</evidence>
<dbReference type="Proteomes" id="UP001359559">
    <property type="component" value="Unassembled WGS sequence"/>
</dbReference>
<keyword evidence="6 7" id="KW-0472">Membrane</keyword>
<dbReference type="Pfam" id="PF25489">
    <property type="entry name" value="At5g54830"/>
    <property type="match status" value="1"/>
</dbReference>
<dbReference type="PROSITE" id="PS50939">
    <property type="entry name" value="CYTOCHROME_B561"/>
    <property type="match status" value="1"/>
</dbReference>
<dbReference type="InterPro" id="IPR057443">
    <property type="entry name" value="At5g54830-like"/>
</dbReference>
<dbReference type="Pfam" id="PF03351">
    <property type="entry name" value="DOMON"/>
    <property type="match status" value="2"/>
</dbReference>
<keyword evidence="3 7" id="KW-0812">Transmembrane</keyword>
<dbReference type="SMART" id="SM00686">
    <property type="entry name" value="DM13"/>
    <property type="match status" value="1"/>
</dbReference>
<dbReference type="SMART" id="SM00664">
    <property type="entry name" value="DoH"/>
    <property type="match status" value="2"/>
</dbReference>
<feature type="chain" id="PRO_5042931291" evidence="8">
    <location>
        <begin position="23"/>
        <end position="887"/>
    </location>
</feature>
<feature type="domain" description="Cytochrome b561" evidence="10">
    <location>
        <begin position="634"/>
        <end position="831"/>
    </location>
</feature>
<dbReference type="EMBL" id="JAYKXN010000003">
    <property type="protein sequence ID" value="KAK7303084.1"/>
    <property type="molecule type" value="Genomic_DNA"/>
</dbReference>
<feature type="transmembrane region" description="Helical" evidence="7">
    <location>
        <begin position="703"/>
        <end position="724"/>
    </location>
</feature>
<evidence type="ECO:0000256" key="5">
    <source>
        <dbReference type="ARBA" id="ARBA00022989"/>
    </source>
</evidence>
<keyword evidence="8" id="KW-0732">Signal</keyword>